<dbReference type="AlphaFoldDB" id="A0A0W0SKE7"/>
<accession>A0A0W0SKE7</accession>
<gene>
    <name evidence="1" type="ORF">Lbru_1701</name>
</gene>
<dbReference type="STRING" id="29422.Lbru_1701"/>
<organism evidence="1 2">
    <name type="scientific">Legionella brunensis</name>
    <dbReference type="NCBI Taxonomy" id="29422"/>
    <lineage>
        <taxon>Bacteria</taxon>
        <taxon>Pseudomonadati</taxon>
        <taxon>Pseudomonadota</taxon>
        <taxon>Gammaproteobacteria</taxon>
        <taxon>Legionellales</taxon>
        <taxon>Legionellaceae</taxon>
        <taxon>Legionella</taxon>
    </lineage>
</organism>
<dbReference type="EMBL" id="LNXV01000015">
    <property type="protein sequence ID" value="KTC83732.1"/>
    <property type="molecule type" value="Genomic_DNA"/>
</dbReference>
<name>A0A0W0SKE7_9GAMM</name>
<evidence type="ECO:0000313" key="1">
    <source>
        <dbReference type="EMBL" id="KTC83732.1"/>
    </source>
</evidence>
<dbReference type="Proteomes" id="UP000054742">
    <property type="component" value="Unassembled WGS sequence"/>
</dbReference>
<reference evidence="1 2" key="1">
    <citation type="submission" date="2015-11" db="EMBL/GenBank/DDBJ databases">
        <title>Genomic analysis of 38 Legionella species identifies large and diverse effector repertoires.</title>
        <authorList>
            <person name="Burstein D."/>
            <person name="Amaro F."/>
            <person name="Zusman T."/>
            <person name="Lifshitz Z."/>
            <person name="Cohen O."/>
            <person name="Gilbert J.A."/>
            <person name="Pupko T."/>
            <person name="Shuman H.A."/>
            <person name="Segal G."/>
        </authorList>
    </citation>
    <scope>NUCLEOTIDE SEQUENCE [LARGE SCALE GENOMIC DNA]</scope>
    <source>
        <strain evidence="1 2">ATCC 43878</strain>
    </source>
</reference>
<protein>
    <submittedName>
        <fullName evidence="1">Uncharacterized protein</fullName>
    </submittedName>
</protein>
<dbReference type="PATRIC" id="fig|29422.6.peg.1806"/>
<proteinExistence type="predicted"/>
<comment type="caution">
    <text evidence="1">The sequence shown here is derived from an EMBL/GenBank/DDBJ whole genome shotgun (WGS) entry which is preliminary data.</text>
</comment>
<keyword evidence="2" id="KW-1185">Reference proteome</keyword>
<evidence type="ECO:0000313" key="2">
    <source>
        <dbReference type="Proteomes" id="UP000054742"/>
    </source>
</evidence>
<dbReference type="RefSeq" id="WP_058441775.1">
    <property type="nucleotide sequence ID" value="NZ_CAAAHU010000027.1"/>
</dbReference>
<sequence>MFSHASDVLKIFENTFNELNNEFECGYISYMYQYNSYKLAFVTHSEWMDLYINNGLNKDCSLIRVGLEKISLSKSKNVILRWNDVQSITNKEKDTAGIRGEFNICNGISFGRKILGASDYFGLAADFHYFDFPRNILSNSKRIRKIMDDLFRASTLKLFYDSILSTNTINPKLLPLVIDNICLPFRNF</sequence>